<evidence type="ECO:0000256" key="1">
    <source>
        <dbReference type="ARBA" id="ARBA00022729"/>
    </source>
</evidence>
<dbReference type="AlphaFoldDB" id="A0A7J5BFY6"/>
<accession>A0A7J5BFY6</accession>
<dbReference type="SUPFAM" id="SSF53850">
    <property type="entry name" value="Periplasmic binding protein-like II"/>
    <property type="match status" value="1"/>
</dbReference>
<dbReference type="InterPro" id="IPR006059">
    <property type="entry name" value="SBP"/>
</dbReference>
<dbReference type="PANTHER" id="PTHR30006:SF2">
    <property type="entry name" value="ABC TRANSPORTER SUBSTRATE-BINDING PROTEIN"/>
    <property type="match status" value="1"/>
</dbReference>
<evidence type="ECO:0000313" key="3">
    <source>
        <dbReference type="Proteomes" id="UP000433493"/>
    </source>
</evidence>
<keyword evidence="3" id="KW-1185">Reference proteome</keyword>
<keyword evidence="1" id="KW-0732">Signal</keyword>
<comment type="caution">
    <text evidence="2">The sequence shown here is derived from an EMBL/GenBank/DDBJ whole genome shotgun (WGS) entry which is preliminary data.</text>
</comment>
<dbReference type="Pfam" id="PF01547">
    <property type="entry name" value="SBP_bac_1"/>
    <property type="match status" value="1"/>
</dbReference>
<gene>
    <name evidence="2" type="ORF">F8O05_02500</name>
</gene>
<evidence type="ECO:0000313" key="2">
    <source>
        <dbReference type="EMBL" id="KAB1645144.1"/>
    </source>
</evidence>
<dbReference type="OrthoDB" id="366726at2"/>
<protein>
    <submittedName>
        <fullName evidence="2">Extracellular solute-binding protein</fullName>
    </submittedName>
</protein>
<dbReference type="PANTHER" id="PTHR30006">
    <property type="entry name" value="THIAMINE-BINDING PERIPLASMIC PROTEIN-RELATED"/>
    <property type="match status" value="1"/>
</dbReference>
<sequence>MRSITTIRALVKEDHMNRQQGRNRARRAGFGGLVSAALVAVLTACSAGGPAAETGGAAAEDGVYADLYAAALEEGGQVTWYSSFIPENLEVIEKQFEEQFPGVDLQVLRLGGTEGPIRFSSEMEAGAQSADVLTTSETDFGTTAAENGWTEDISAFDLPTYADFPEEFVNGPLFVTQIAPIRVTYNTELVETPPETWEDLLEPEYQGQMMLVDPSAILPWMAQYNLLYEEYGVEYLEGLAGQDFRPVDSAVPAAQSLAAGEGFVVFPSLDSVANPMIEEGAPVANATLTPFTGVENSTMISSAAPNPETAKLFAAWLMGPEGQTAVNSGFAASPLPDVPNVASVGDGYVPYDPAVVEANRDTILTALGFQ</sequence>
<proteinExistence type="predicted"/>
<dbReference type="Gene3D" id="3.40.190.10">
    <property type="entry name" value="Periplasmic binding protein-like II"/>
    <property type="match status" value="2"/>
</dbReference>
<dbReference type="EMBL" id="WBKB01000001">
    <property type="protein sequence ID" value="KAB1645144.1"/>
    <property type="molecule type" value="Genomic_DNA"/>
</dbReference>
<name>A0A7J5BFY6_9MICO</name>
<reference evidence="2 3" key="1">
    <citation type="submission" date="2019-09" db="EMBL/GenBank/DDBJ databases">
        <title>Phylogeny of genus Pseudoclavibacter and closely related genus.</title>
        <authorList>
            <person name="Li Y."/>
        </authorList>
    </citation>
    <scope>NUCLEOTIDE SEQUENCE [LARGE SCALE GENOMIC DNA]</scope>
    <source>
        <strain evidence="2 3">KCTC 13959</strain>
    </source>
</reference>
<organism evidence="2 3">
    <name type="scientific">Gulosibacter chungangensis</name>
    <dbReference type="NCBI Taxonomy" id="979746"/>
    <lineage>
        <taxon>Bacteria</taxon>
        <taxon>Bacillati</taxon>
        <taxon>Actinomycetota</taxon>
        <taxon>Actinomycetes</taxon>
        <taxon>Micrococcales</taxon>
        <taxon>Microbacteriaceae</taxon>
        <taxon>Gulosibacter</taxon>
    </lineage>
</organism>
<dbReference type="Proteomes" id="UP000433493">
    <property type="component" value="Unassembled WGS sequence"/>
</dbReference>